<name>C3XGU9_9HELI</name>
<dbReference type="PANTHER" id="PTHR43591">
    <property type="entry name" value="METHYLTRANSFERASE"/>
    <property type="match status" value="1"/>
</dbReference>
<dbReference type="PROSITE" id="PS51608">
    <property type="entry name" value="SAM_MT_UBIE"/>
    <property type="match status" value="1"/>
</dbReference>
<dbReference type="GO" id="GO:0008425">
    <property type="term" value="F:2-methoxy-6-polyprenyl-1,4-benzoquinol methyltransferase activity"/>
    <property type="evidence" value="ECO:0007669"/>
    <property type="project" value="TreeGrafter"/>
</dbReference>
<dbReference type="Gene3D" id="3.40.50.150">
    <property type="entry name" value="Vaccinia Virus protein VP39"/>
    <property type="match status" value="1"/>
</dbReference>
<dbReference type="PROSITE" id="PS01183">
    <property type="entry name" value="UBIE_1"/>
    <property type="match status" value="1"/>
</dbReference>
<protein>
    <recommendedName>
        <fullName evidence="5">Demethylmenaquinone methyltransferase</fullName>
        <ecNumber evidence="5">2.1.1.163</ecNumber>
    </recommendedName>
</protein>
<feature type="binding site" evidence="5">
    <location>
        <position position="84"/>
    </location>
    <ligand>
        <name>S-adenosyl-L-methionine</name>
        <dbReference type="ChEBI" id="CHEBI:59789"/>
    </ligand>
</feature>
<gene>
    <name evidence="5" type="primary">menG</name>
    <name evidence="6" type="ORF">HRAG_01295</name>
</gene>
<dbReference type="InterPro" id="IPR004033">
    <property type="entry name" value="UbiE/COQ5_MeTrFase"/>
</dbReference>
<keyword evidence="1 5" id="KW-0474">Menaquinone biosynthesis</keyword>
<keyword evidence="6" id="KW-0830">Ubiquinone</keyword>
<comment type="function">
    <text evidence="5">Methyltransferase required for the conversion of demethylmenaquinol (DMKH2) to menaquinol (MKH2).</text>
</comment>
<keyword evidence="7" id="KW-1185">Reference proteome</keyword>
<dbReference type="AlphaFoldDB" id="C3XGU9"/>
<sequence length="261" mass="29507">MLELQKDSKKAKVIMNNKQELNIKQDSKQDEIINMFNDIAKTYDTTNRVMSMGIDISWRKEACKEAFQILNKQKLDIADIACGTGDMMLHWEQSSKDLGIEIASIEGIDPSSGMLDQAREKIPHGVFKVAQANNLPLESCSKDIISIAYGLRNVVEREAALKEFYRVLRPNGVLVILEFTTPNKHNIFSKLMQFYTKNILPIVGGLISRNFKAYRYLPDSIDSFVTREGLESELLACGMQILFSKSYSANVSSLLIAQKQE</sequence>
<dbReference type="Pfam" id="PF01209">
    <property type="entry name" value="Ubie_methyltran"/>
    <property type="match status" value="1"/>
</dbReference>
<feature type="binding site" evidence="5">
    <location>
        <position position="109"/>
    </location>
    <ligand>
        <name>S-adenosyl-L-methionine</name>
        <dbReference type="ChEBI" id="CHEBI:59789"/>
    </ligand>
</feature>
<comment type="pathway">
    <text evidence="5">Quinol/quinone metabolism; menaquinone biosynthesis; menaquinol from 1,4-dihydroxy-2-naphthoate: step 2/2.</text>
</comment>
<dbReference type="HOGENOM" id="CLU_037990_0_0_7"/>
<evidence type="ECO:0000313" key="6">
    <source>
        <dbReference type="EMBL" id="EEO24238.2"/>
    </source>
</evidence>
<evidence type="ECO:0000256" key="1">
    <source>
        <dbReference type="ARBA" id="ARBA00022428"/>
    </source>
</evidence>
<dbReference type="NCBIfam" id="NF001244">
    <property type="entry name" value="PRK00216.1-5"/>
    <property type="match status" value="1"/>
</dbReference>
<dbReference type="GO" id="GO:0043770">
    <property type="term" value="F:demethylmenaquinone methyltransferase activity"/>
    <property type="evidence" value="ECO:0007669"/>
    <property type="project" value="UniProtKB-UniRule"/>
</dbReference>
<comment type="catalytic activity">
    <reaction evidence="5">
        <text>a 2-demethylmenaquinol + S-adenosyl-L-methionine = a menaquinol + S-adenosyl-L-homocysteine + H(+)</text>
        <dbReference type="Rhea" id="RHEA:42640"/>
        <dbReference type="Rhea" id="RHEA-COMP:9539"/>
        <dbReference type="Rhea" id="RHEA-COMP:9563"/>
        <dbReference type="ChEBI" id="CHEBI:15378"/>
        <dbReference type="ChEBI" id="CHEBI:18151"/>
        <dbReference type="ChEBI" id="CHEBI:55437"/>
        <dbReference type="ChEBI" id="CHEBI:57856"/>
        <dbReference type="ChEBI" id="CHEBI:59789"/>
        <dbReference type="EC" id="2.1.1.163"/>
    </reaction>
</comment>
<keyword evidence="4 5" id="KW-0949">S-adenosyl-L-methionine</keyword>
<dbReference type="GO" id="GO:0009234">
    <property type="term" value="P:menaquinone biosynthetic process"/>
    <property type="evidence" value="ECO:0007669"/>
    <property type="project" value="UniProtKB-UniRule"/>
</dbReference>
<evidence type="ECO:0000256" key="3">
    <source>
        <dbReference type="ARBA" id="ARBA00022679"/>
    </source>
</evidence>
<dbReference type="EMBL" id="ACDN02000055">
    <property type="protein sequence ID" value="EEO24238.2"/>
    <property type="molecule type" value="Genomic_DNA"/>
</dbReference>
<dbReference type="NCBIfam" id="TIGR01934">
    <property type="entry name" value="MenG_MenH_UbiE"/>
    <property type="match status" value="1"/>
</dbReference>
<dbReference type="HAMAP" id="MF_01813">
    <property type="entry name" value="MenG_UbiE_methyltr"/>
    <property type="match status" value="1"/>
</dbReference>
<dbReference type="SUPFAM" id="SSF53335">
    <property type="entry name" value="S-adenosyl-L-methionine-dependent methyltransferases"/>
    <property type="match status" value="1"/>
</dbReference>
<comment type="similarity">
    <text evidence="5">Belongs to the class I-like SAM-binding methyltransferase superfamily. MenG/UbiE family.</text>
</comment>
<dbReference type="CDD" id="cd02440">
    <property type="entry name" value="AdoMet_MTases"/>
    <property type="match status" value="1"/>
</dbReference>
<dbReference type="UniPathway" id="UPA00232"/>
<organism evidence="6 7">
    <name type="scientific">Helicobacter bilis ATCC 43879</name>
    <dbReference type="NCBI Taxonomy" id="613026"/>
    <lineage>
        <taxon>Bacteria</taxon>
        <taxon>Pseudomonadati</taxon>
        <taxon>Campylobacterota</taxon>
        <taxon>Epsilonproteobacteria</taxon>
        <taxon>Campylobacterales</taxon>
        <taxon>Helicobacteraceae</taxon>
        <taxon>Helicobacter</taxon>
    </lineage>
</organism>
<dbReference type="EC" id="2.1.1.163" evidence="5"/>
<dbReference type="InterPro" id="IPR029063">
    <property type="entry name" value="SAM-dependent_MTases_sf"/>
</dbReference>
<dbReference type="InterPro" id="IPR023576">
    <property type="entry name" value="UbiE/COQ5_MeTrFase_CS"/>
</dbReference>
<reference evidence="6 7" key="1">
    <citation type="journal article" date="2014" name="Genome Announc.">
        <title>Draft genome sequences of six enterohepatic helicobacter species isolated from humans and one from rhesus macaques.</title>
        <authorList>
            <person name="Shen Z."/>
            <person name="Sheh A."/>
            <person name="Young S.K."/>
            <person name="Abouelliel A."/>
            <person name="Ward D.V."/>
            <person name="Earl A.M."/>
            <person name="Fox J.G."/>
        </authorList>
    </citation>
    <scope>NUCLEOTIDE SEQUENCE [LARGE SCALE GENOMIC DNA]</scope>
    <source>
        <strain evidence="6 7">ATCC 43879</strain>
    </source>
</reference>
<dbReference type="eggNOG" id="COG2226">
    <property type="taxonomic scope" value="Bacteria"/>
</dbReference>
<comment type="caution">
    <text evidence="5">Lacks conserved residue(s) required for the propagation of feature annotation.</text>
</comment>
<evidence type="ECO:0000313" key="7">
    <source>
        <dbReference type="Proteomes" id="UP000005085"/>
    </source>
</evidence>
<dbReference type="RefSeq" id="WP_020995840.1">
    <property type="nucleotide sequence ID" value="NZ_KI392040.1"/>
</dbReference>
<comment type="caution">
    <text evidence="6">The sequence shown here is derived from an EMBL/GenBank/DDBJ whole genome shotgun (WGS) entry which is preliminary data.</text>
</comment>
<proteinExistence type="inferred from homology"/>
<dbReference type="Proteomes" id="UP000005085">
    <property type="component" value="Unassembled WGS sequence"/>
</dbReference>
<dbReference type="UniPathway" id="UPA00079">
    <property type="reaction ID" value="UER00169"/>
</dbReference>
<accession>C3XGU9</accession>
<dbReference type="PANTHER" id="PTHR43591:SF24">
    <property type="entry name" value="2-METHOXY-6-POLYPRENYL-1,4-BENZOQUINOL METHYLASE, MITOCHONDRIAL"/>
    <property type="match status" value="1"/>
</dbReference>
<keyword evidence="3 5" id="KW-0808">Transferase</keyword>
<dbReference type="GO" id="GO:0032259">
    <property type="term" value="P:methylation"/>
    <property type="evidence" value="ECO:0007669"/>
    <property type="project" value="UniProtKB-KW"/>
</dbReference>
<evidence type="ECO:0000256" key="2">
    <source>
        <dbReference type="ARBA" id="ARBA00022603"/>
    </source>
</evidence>
<evidence type="ECO:0000256" key="5">
    <source>
        <dbReference type="HAMAP-Rule" id="MF_01813"/>
    </source>
</evidence>
<keyword evidence="2 5" id="KW-0489">Methyltransferase</keyword>
<evidence type="ECO:0000256" key="4">
    <source>
        <dbReference type="ARBA" id="ARBA00022691"/>
    </source>
</evidence>